<dbReference type="Gramene" id="Kaladp0091s0171.1.v1.1">
    <property type="protein sequence ID" value="Kaladp0091s0171.1.v1.1"/>
    <property type="gene ID" value="Kaladp0091s0171.v1.1"/>
</dbReference>
<dbReference type="PANTHER" id="PTHR37371">
    <property type="entry name" value="OS08G0180400 PROTEIN"/>
    <property type="match status" value="1"/>
</dbReference>
<evidence type="ECO:0000256" key="1">
    <source>
        <dbReference type="SAM" id="Coils"/>
    </source>
</evidence>
<keyword evidence="1" id="KW-0175">Coiled coil</keyword>
<reference evidence="3" key="1">
    <citation type="submission" date="2021-01" db="UniProtKB">
        <authorList>
            <consortium name="EnsemblPlants"/>
        </authorList>
    </citation>
    <scope>IDENTIFICATION</scope>
</reference>
<name>A0A7N0UX04_KALFE</name>
<evidence type="ECO:0000256" key="2">
    <source>
        <dbReference type="SAM" id="MobiDB-lite"/>
    </source>
</evidence>
<dbReference type="Proteomes" id="UP000594263">
    <property type="component" value="Unplaced"/>
</dbReference>
<feature type="compositionally biased region" description="Low complexity" evidence="2">
    <location>
        <begin position="33"/>
        <end position="49"/>
    </location>
</feature>
<sequence length="199" mass="21590">MKRRASHKSTAAELLDSPLPVATTPSPAHRSADSPPSFDFKSFSRKSSAGNKRKATAAATATASARGLKSSVSPAGVKSLSSISDVKELAAAEMESIKRTVDRSHAEIMKEFEASLSRLNKRFKMQMQTCQQVMDEAEKDYKKMSERITETQDAMKASYAEFIAEAQASASRACKTSIPELSQSVKKSIDGLQSRYGTT</sequence>
<evidence type="ECO:0000313" key="3">
    <source>
        <dbReference type="EnsemblPlants" id="Kaladp0091s0171.1.v1.1"/>
    </source>
</evidence>
<dbReference type="PANTHER" id="PTHR37371:SF1">
    <property type="entry name" value="KINESIN-LIKE PROTEIN"/>
    <property type="match status" value="1"/>
</dbReference>
<protein>
    <submittedName>
        <fullName evidence="3">Uncharacterized protein</fullName>
    </submittedName>
</protein>
<feature type="compositionally biased region" description="Low complexity" evidence="2">
    <location>
        <begin position="56"/>
        <end position="65"/>
    </location>
</feature>
<dbReference type="AlphaFoldDB" id="A0A7N0UX04"/>
<proteinExistence type="predicted"/>
<dbReference type="EnsemblPlants" id="Kaladp0091s0171.1.v1.1">
    <property type="protein sequence ID" value="Kaladp0091s0171.1.v1.1"/>
    <property type="gene ID" value="Kaladp0091s0171.v1.1"/>
</dbReference>
<evidence type="ECO:0000313" key="4">
    <source>
        <dbReference type="Proteomes" id="UP000594263"/>
    </source>
</evidence>
<feature type="region of interest" description="Disordered" evidence="2">
    <location>
        <begin position="1"/>
        <end position="76"/>
    </location>
</feature>
<feature type="coiled-coil region" evidence="1">
    <location>
        <begin position="120"/>
        <end position="154"/>
    </location>
</feature>
<organism evidence="3 4">
    <name type="scientific">Kalanchoe fedtschenkoi</name>
    <name type="common">Lavender scallops</name>
    <name type="synonym">South American air plant</name>
    <dbReference type="NCBI Taxonomy" id="63787"/>
    <lineage>
        <taxon>Eukaryota</taxon>
        <taxon>Viridiplantae</taxon>
        <taxon>Streptophyta</taxon>
        <taxon>Embryophyta</taxon>
        <taxon>Tracheophyta</taxon>
        <taxon>Spermatophyta</taxon>
        <taxon>Magnoliopsida</taxon>
        <taxon>eudicotyledons</taxon>
        <taxon>Gunneridae</taxon>
        <taxon>Pentapetalae</taxon>
        <taxon>Saxifragales</taxon>
        <taxon>Crassulaceae</taxon>
        <taxon>Kalanchoe</taxon>
    </lineage>
</organism>
<dbReference type="OMA" id="MRRINIY"/>
<accession>A0A7N0UX04</accession>
<keyword evidence="4" id="KW-1185">Reference proteome</keyword>